<dbReference type="EC" id="5.1.3.3" evidence="2"/>
<reference evidence="2 3" key="1">
    <citation type="submission" date="2020-08" db="EMBL/GenBank/DDBJ databases">
        <title>Sequencing the genomes of 1000 actinobacteria strains.</title>
        <authorList>
            <person name="Klenk H.-P."/>
        </authorList>
    </citation>
    <scope>NUCLEOTIDE SEQUENCE [LARGE SCALE GENOMIC DNA]</scope>
    <source>
        <strain evidence="2 3">DSM 46887</strain>
    </source>
</reference>
<organism evidence="2 3">
    <name type="scientific">Streptosporangium becharense</name>
    <dbReference type="NCBI Taxonomy" id="1816182"/>
    <lineage>
        <taxon>Bacteria</taxon>
        <taxon>Bacillati</taxon>
        <taxon>Actinomycetota</taxon>
        <taxon>Actinomycetes</taxon>
        <taxon>Streptosporangiales</taxon>
        <taxon>Streptosporangiaceae</taxon>
        <taxon>Streptosporangium</taxon>
    </lineage>
</organism>
<keyword evidence="2" id="KW-0413">Isomerase</keyword>
<dbReference type="Pfam" id="PF01263">
    <property type="entry name" value="Aldose_epim"/>
    <property type="match status" value="1"/>
</dbReference>
<dbReference type="GO" id="GO:0004034">
    <property type="term" value="F:aldose 1-epimerase activity"/>
    <property type="evidence" value="ECO:0007669"/>
    <property type="project" value="UniProtKB-EC"/>
</dbReference>
<sequence>MSRQFTLRNGTMHAEITTRAAALRVLRHGERDLVTSWPADEPIPYYSGTLLAPWPNRIAGAAYTFGGRTHRLPVNEPDRGNALHGLVADVEWRAVDRSPAEDGDGDADGHRDGRGHDSVRLTHTVEPSPGYPFTLDLTVLYSLAPDGLTTTLTAENTGDLPAPYGCGPHPWLLPGDVEGYELHVPAEKVLLVDDRLLPASLEDVAGTPYDFTGPRAVGATAVDHAFTGLRPDADGLVRVRVTGPGGGVEVRWDPAALPWVQVCTGSALAHSGLAVEPMTCPPDAFNSGTDLIVLQPGDKVESSWTIAAV</sequence>
<dbReference type="InterPro" id="IPR014718">
    <property type="entry name" value="GH-type_carb-bd"/>
</dbReference>
<dbReference type="AlphaFoldDB" id="A0A7W9MJ51"/>
<evidence type="ECO:0000256" key="1">
    <source>
        <dbReference type="SAM" id="MobiDB-lite"/>
    </source>
</evidence>
<dbReference type="InterPro" id="IPR037480">
    <property type="entry name" value="YihR-like"/>
</dbReference>
<feature type="compositionally biased region" description="Basic and acidic residues" evidence="1">
    <location>
        <begin position="107"/>
        <end position="120"/>
    </location>
</feature>
<keyword evidence="3" id="KW-1185">Reference proteome</keyword>
<dbReference type="PANTHER" id="PTHR10091:SF0">
    <property type="entry name" value="GALACTOSE MUTAROTASE"/>
    <property type="match status" value="1"/>
</dbReference>
<dbReference type="Gene3D" id="2.70.98.10">
    <property type="match status" value="1"/>
</dbReference>
<name>A0A7W9MJ51_9ACTN</name>
<dbReference type="CDD" id="cd09022">
    <property type="entry name" value="Aldose_epim_Ec_YihR"/>
    <property type="match status" value="1"/>
</dbReference>
<dbReference type="InterPro" id="IPR011013">
    <property type="entry name" value="Gal_mutarotase_sf_dom"/>
</dbReference>
<comment type="caution">
    <text evidence="2">The sequence shown here is derived from an EMBL/GenBank/DDBJ whole genome shotgun (WGS) entry which is preliminary data.</text>
</comment>
<dbReference type="GO" id="GO:0030246">
    <property type="term" value="F:carbohydrate binding"/>
    <property type="evidence" value="ECO:0007669"/>
    <property type="project" value="InterPro"/>
</dbReference>
<dbReference type="Proteomes" id="UP000540685">
    <property type="component" value="Unassembled WGS sequence"/>
</dbReference>
<dbReference type="InterPro" id="IPR008183">
    <property type="entry name" value="Aldose_1/G6P_1-epimerase"/>
</dbReference>
<evidence type="ECO:0000313" key="3">
    <source>
        <dbReference type="Proteomes" id="UP000540685"/>
    </source>
</evidence>
<dbReference type="RefSeq" id="WP_184539673.1">
    <property type="nucleotide sequence ID" value="NZ_JACHMP010000001.1"/>
</dbReference>
<dbReference type="GO" id="GO:0033499">
    <property type="term" value="P:galactose catabolic process via UDP-galactose, Leloir pathway"/>
    <property type="evidence" value="ECO:0007669"/>
    <property type="project" value="TreeGrafter"/>
</dbReference>
<dbReference type="EMBL" id="JACHMP010000001">
    <property type="protein sequence ID" value="MBB5822882.1"/>
    <property type="molecule type" value="Genomic_DNA"/>
</dbReference>
<dbReference type="PANTHER" id="PTHR10091">
    <property type="entry name" value="ALDOSE-1-EPIMERASE"/>
    <property type="match status" value="1"/>
</dbReference>
<evidence type="ECO:0000313" key="2">
    <source>
        <dbReference type="EMBL" id="MBB5822882.1"/>
    </source>
</evidence>
<proteinExistence type="predicted"/>
<gene>
    <name evidence="2" type="ORF">F4562_005944</name>
</gene>
<accession>A0A7W9MJ51</accession>
<protein>
    <submittedName>
        <fullName evidence="2">Aldose 1-epimerase</fullName>
        <ecNumber evidence="2">5.1.3.3</ecNumber>
    </submittedName>
</protein>
<feature type="region of interest" description="Disordered" evidence="1">
    <location>
        <begin position="98"/>
        <end position="125"/>
    </location>
</feature>
<dbReference type="SUPFAM" id="SSF74650">
    <property type="entry name" value="Galactose mutarotase-like"/>
    <property type="match status" value="1"/>
</dbReference>
<dbReference type="GO" id="GO:0006006">
    <property type="term" value="P:glucose metabolic process"/>
    <property type="evidence" value="ECO:0007669"/>
    <property type="project" value="TreeGrafter"/>
</dbReference>